<evidence type="ECO:0000313" key="10">
    <source>
        <dbReference type="EMBL" id="QGZ99368.1"/>
    </source>
</evidence>
<dbReference type="NCBIfam" id="TIGR02069">
    <property type="entry name" value="cyanophycinase"/>
    <property type="match status" value="1"/>
</dbReference>
<dbReference type="GO" id="GO:0004180">
    <property type="term" value="F:carboxypeptidase activity"/>
    <property type="evidence" value="ECO:0007669"/>
    <property type="project" value="UniProtKB-KW"/>
</dbReference>
<evidence type="ECO:0000256" key="8">
    <source>
        <dbReference type="ARBA" id="ARBA00022825"/>
    </source>
</evidence>
<dbReference type="GO" id="GO:0006508">
    <property type="term" value="P:proteolysis"/>
    <property type="evidence" value="ECO:0007669"/>
    <property type="project" value="UniProtKB-KW"/>
</dbReference>
<reference evidence="10 11" key="1">
    <citation type="submission" date="2019-12" db="EMBL/GenBank/DDBJ databases">
        <title>Sequence classification of anaerobic respiratory reductive dehalogenases: First we see many, then we see few.</title>
        <authorList>
            <person name="Molenda O."/>
            <person name="Puentes Jacome L.A."/>
            <person name="Cao X."/>
            <person name="Nesbo C.L."/>
            <person name="Tang S."/>
            <person name="Morson N."/>
            <person name="Patron J."/>
            <person name="Lomheim L."/>
            <person name="Wishart D.S."/>
            <person name="Edwards E.A."/>
        </authorList>
    </citation>
    <scope>NUCLEOTIDE SEQUENCE [LARGE SCALE GENOMIC DNA]</scope>
    <source>
        <strain evidence="10 11">12DCA</strain>
    </source>
</reference>
<evidence type="ECO:0000256" key="1">
    <source>
        <dbReference type="ARBA" id="ARBA00001092"/>
    </source>
</evidence>
<keyword evidence="6" id="KW-0645">Protease</keyword>
<evidence type="ECO:0000256" key="2">
    <source>
        <dbReference type="ARBA" id="ARBA00002039"/>
    </source>
</evidence>
<dbReference type="EMBL" id="CP046996">
    <property type="protein sequence ID" value="QGZ99368.1"/>
    <property type="molecule type" value="Genomic_DNA"/>
</dbReference>
<dbReference type="InterPro" id="IPR011811">
    <property type="entry name" value="Peptidase_S51_cyanophycinase"/>
</dbReference>
<dbReference type="Gene3D" id="3.40.50.880">
    <property type="match status" value="1"/>
</dbReference>
<keyword evidence="10" id="KW-0121">Carboxypeptidase</keyword>
<evidence type="ECO:0000313" key="11">
    <source>
        <dbReference type="Proteomes" id="UP000430508"/>
    </source>
</evidence>
<proteinExistence type="inferred from homology"/>
<evidence type="ECO:0000256" key="6">
    <source>
        <dbReference type="ARBA" id="ARBA00022670"/>
    </source>
</evidence>
<keyword evidence="8" id="KW-0720">Serine protease</keyword>
<dbReference type="RefSeq" id="WP_025204962.1">
    <property type="nucleotide sequence ID" value="NZ_CP046996.1"/>
</dbReference>
<dbReference type="CDD" id="cd03145">
    <property type="entry name" value="GAT1_cyanophycinase"/>
    <property type="match status" value="1"/>
</dbReference>
<dbReference type="PANTHER" id="PTHR36175">
    <property type="entry name" value="CYANOPHYCINASE"/>
    <property type="match status" value="1"/>
</dbReference>
<comment type="function">
    <text evidence="2">Exopeptidase that catalyzes the hydrolytic cleavage of multi-L-arginyl-poly-L-aspartic acid (cyanophycin; a water-insoluble reserve polymer) into aspartate-arginine dipeptides.</text>
</comment>
<keyword evidence="7 10" id="KW-0378">Hydrolase</keyword>
<dbReference type="EC" id="3.4.15.6" evidence="4"/>
<name>A0A857DFP9_9FIRM</name>
<dbReference type="GO" id="GO:0008236">
    <property type="term" value="F:serine-type peptidase activity"/>
    <property type="evidence" value="ECO:0007669"/>
    <property type="project" value="UniProtKB-KW"/>
</dbReference>
<evidence type="ECO:0000256" key="4">
    <source>
        <dbReference type="ARBA" id="ARBA00013115"/>
    </source>
</evidence>
<dbReference type="PANTHER" id="PTHR36175:SF1">
    <property type="entry name" value="CYANOPHYCINASE"/>
    <property type="match status" value="1"/>
</dbReference>
<dbReference type="AlphaFoldDB" id="A0A857DFP9"/>
<dbReference type="InterPro" id="IPR029062">
    <property type="entry name" value="Class_I_gatase-like"/>
</dbReference>
<evidence type="ECO:0000256" key="3">
    <source>
        <dbReference type="ARBA" id="ARBA00006534"/>
    </source>
</evidence>
<feature type="active site" description="Charge relay system" evidence="9">
    <location>
        <position position="172"/>
    </location>
</feature>
<sequence length="291" mass="31380">MTEHIMGNLLIIGGAEDKEKDCKILKYYYREAGEKRSRICVITAASEDGEQAGIIYRDLFMKFGCSNIDVIAIQDRASANVGENIEKIVQASGIFFTGGDQLRITAMIGGTAMGMALQHLYEQGVIIGGTSAGASVMSDTMIIGGQGDTPGEDLIQMAPGLGLLKGIIIDQHFAQRGRIGRLMTAVSLNPYFLGIGIDEDTSVHIRNDGNFRVIGRGTVLITDASCAVISNVDDLNNGKPLALAPVKVHILSEGWRFNITERTSFLSEAEGFSMNHSELSKKEMKQEATSS</sequence>
<comment type="similarity">
    <text evidence="3">Belongs to the peptidase S51 family.</text>
</comment>
<comment type="catalytic activity">
    <reaction evidence="1">
        <text>[L-4-(L-arginin-2-N-yl)aspartate](n) + H2O = [L-4-(L-arginin-2-N-yl)aspartate](n-1) + L-4-(L-arginin-2-N-yl)aspartate</text>
        <dbReference type="Rhea" id="RHEA:12845"/>
        <dbReference type="Rhea" id="RHEA-COMP:13728"/>
        <dbReference type="Rhea" id="RHEA-COMP:13734"/>
        <dbReference type="ChEBI" id="CHEBI:15377"/>
        <dbReference type="ChEBI" id="CHEBI:137986"/>
        <dbReference type="ChEBI" id="CHEBI:137991"/>
        <dbReference type="EC" id="3.4.15.6"/>
    </reaction>
</comment>
<evidence type="ECO:0000256" key="7">
    <source>
        <dbReference type="ARBA" id="ARBA00022801"/>
    </source>
</evidence>
<accession>A0A857DFP9</accession>
<gene>
    <name evidence="10" type="ORF">GQ588_01115</name>
</gene>
<dbReference type="Pfam" id="PF03575">
    <property type="entry name" value="Peptidase_S51"/>
    <property type="match status" value="1"/>
</dbReference>
<dbReference type="Proteomes" id="UP000430508">
    <property type="component" value="Chromosome"/>
</dbReference>
<organism evidence="10 11">
    <name type="scientific">Dehalobacter restrictus</name>
    <dbReference type="NCBI Taxonomy" id="55583"/>
    <lineage>
        <taxon>Bacteria</taxon>
        <taxon>Bacillati</taxon>
        <taxon>Bacillota</taxon>
        <taxon>Clostridia</taxon>
        <taxon>Eubacteriales</taxon>
        <taxon>Desulfitobacteriaceae</taxon>
        <taxon>Dehalobacter</taxon>
    </lineage>
</organism>
<evidence type="ECO:0000256" key="9">
    <source>
        <dbReference type="PIRSR" id="PIRSR032067-1"/>
    </source>
</evidence>
<evidence type="ECO:0000256" key="5">
    <source>
        <dbReference type="ARBA" id="ARBA00015719"/>
    </source>
</evidence>
<dbReference type="InterPro" id="IPR005320">
    <property type="entry name" value="Peptidase_S51"/>
</dbReference>
<dbReference type="SUPFAM" id="SSF52317">
    <property type="entry name" value="Class I glutamine amidotransferase-like"/>
    <property type="match status" value="1"/>
</dbReference>
<dbReference type="PIRSF" id="PIRSF032067">
    <property type="entry name" value="Cyanophycinase"/>
    <property type="match status" value="1"/>
</dbReference>
<dbReference type="GO" id="GO:0008241">
    <property type="term" value="F:peptidyl-dipeptidase activity"/>
    <property type="evidence" value="ECO:0007669"/>
    <property type="project" value="UniProtKB-EC"/>
</dbReference>
<protein>
    <recommendedName>
        <fullName evidence="5">Cyanophycinase</fullName>
        <ecNumber evidence="4">3.4.15.6</ecNumber>
    </recommendedName>
</protein>
<feature type="active site" description="Charge relay system" evidence="9">
    <location>
        <position position="199"/>
    </location>
</feature>
<feature type="active site" description="Charge relay system" evidence="9">
    <location>
        <position position="131"/>
    </location>
</feature>